<evidence type="ECO:0000256" key="1">
    <source>
        <dbReference type="ARBA" id="ARBA00023157"/>
    </source>
</evidence>
<dbReference type="PROSITE" id="PS50015">
    <property type="entry name" value="SAP_B"/>
    <property type="match status" value="1"/>
</dbReference>
<gene>
    <name evidence="4" type="primary">LOC115289071</name>
</gene>
<dbReference type="SMART" id="SM00741">
    <property type="entry name" value="SapB"/>
    <property type="match status" value="1"/>
</dbReference>
<evidence type="ECO:0000259" key="3">
    <source>
        <dbReference type="PROSITE" id="PS50015"/>
    </source>
</evidence>
<dbReference type="Ensembl" id="ENSSSUT00005027845.1">
    <property type="protein sequence ID" value="ENSSSUP00005024320.1"/>
    <property type="gene ID" value="ENSSSUG00005015867.1"/>
</dbReference>
<dbReference type="PANTHER" id="PTHR15541:SF2">
    <property type="entry name" value="GRANULYSIN"/>
    <property type="match status" value="1"/>
</dbReference>
<dbReference type="InterPro" id="IPR011001">
    <property type="entry name" value="Saposin-like"/>
</dbReference>
<evidence type="ECO:0000313" key="4">
    <source>
        <dbReference type="Ensembl" id="ENSSSUP00005024503.1"/>
    </source>
</evidence>
<keyword evidence="2" id="KW-0732">Signal</keyword>
<dbReference type="InterPro" id="IPR008139">
    <property type="entry name" value="SaposinB_dom"/>
</dbReference>
<reference evidence="4" key="2">
    <citation type="submission" date="2025-05" db="UniProtKB">
        <authorList>
            <consortium name="Ensembl"/>
        </authorList>
    </citation>
    <scope>IDENTIFICATION</scope>
</reference>
<feature type="chain" id="PRO_5044627928" description="Saposin B-type domain-containing protein" evidence="2">
    <location>
        <begin position="21"/>
        <end position="138"/>
    </location>
</feature>
<dbReference type="OrthoDB" id="9750599at2759"/>
<dbReference type="Gene3D" id="1.10.225.10">
    <property type="entry name" value="Saposin-like"/>
    <property type="match status" value="1"/>
</dbReference>
<organism evidence="4 5">
    <name type="scientific">Suricata suricatta</name>
    <name type="common">Meerkat</name>
    <dbReference type="NCBI Taxonomy" id="37032"/>
    <lineage>
        <taxon>Eukaryota</taxon>
        <taxon>Metazoa</taxon>
        <taxon>Chordata</taxon>
        <taxon>Craniata</taxon>
        <taxon>Vertebrata</taxon>
        <taxon>Euteleostomi</taxon>
        <taxon>Mammalia</taxon>
        <taxon>Eutheria</taxon>
        <taxon>Laurasiatheria</taxon>
        <taxon>Carnivora</taxon>
        <taxon>Feliformia</taxon>
        <taxon>Herpestidae</taxon>
        <taxon>Suricata</taxon>
    </lineage>
</organism>
<feature type="domain" description="Saposin B-type" evidence="3">
    <location>
        <begin position="56"/>
        <end position="136"/>
    </location>
</feature>
<name>A0A673UG56_SURSU</name>
<dbReference type="Ensembl" id="ENSSSUT00005027954.1">
    <property type="protein sequence ID" value="ENSSSUP00005024414.1"/>
    <property type="gene ID" value="ENSSSUG00005015867.1"/>
</dbReference>
<dbReference type="GO" id="GO:0042742">
    <property type="term" value="P:defense response to bacterium"/>
    <property type="evidence" value="ECO:0007669"/>
    <property type="project" value="InterPro"/>
</dbReference>
<evidence type="ECO:0000313" key="5">
    <source>
        <dbReference type="Proteomes" id="UP000472268"/>
    </source>
</evidence>
<keyword evidence="5" id="KW-1185">Reference proteome</keyword>
<dbReference type="Proteomes" id="UP000472268">
    <property type="component" value="Chromosome 4"/>
</dbReference>
<dbReference type="Ensembl" id="ENSSSUT00005028053.1">
    <property type="protein sequence ID" value="ENSSSUP00005024503.1"/>
    <property type="gene ID" value="ENSSSUG00005015867.1"/>
</dbReference>
<sequence length="138" mass="15510">MTSWALLLLASALLATPGLTFSGLTPEDHDLDMADKCLNDPFYQMLAQEIPQHNASLNLCDICRLILNWLKNCVGQHRIQMTIEKVAKLVCSQFPMVEDLCKETIIRFVRDITQSILNAPPHQDICVTLRLCKCQAGL</sequence>
<accession>A0A673UG56</accession>
<dbReference type="GO" id="GO:0061844">
    <property type="term" value="P:antimicrobial humoral immune response mediated by antimicrobial peptide"/>
    <property type="evidence" value="ECO:0007669"/>
    <property type="project" value="TreeGrafter"/>
</dbReference>
<dbReference type="GO" id="GO:0044194">
    <property type="term" value="C:cytolytic granule"/>
    <property type="evidence" value="ECO:0007669"/>
    <property type="project" value="TreeGrafter"/>
</dbReference>
<dbReference type="PANTHER" id="PTHR15541">
    <property type="entry name" value="GRANULYSIN RELATED"/>
    <property type="match status" value="1"/>
</dbReference>
<dbReference type="SUPFAM" id="SSF47862">
    <property type="entry name" value="Saposin"/>
    <property type="match status" value="1"/>
</dbReference>
<evidence type="ECO:0000256" key="2">
    <source>
        <dbReference type="SAM" id="SignalP"/>
    </source>
</evidence>
<dbReference type="GO" id="GO:0031640">
    <property type="term" value="P:killing of cells of another organism"/>
    <property type="evidence" value="ECO:0007669"/>
    <property type="project" value="TreeGrafter"/>
</dbReference>
<feature type="signal peptide" evidence="2">
    <location>
        <begin position="1"/>
        <end position="20"/>
    </location>
</feature>
<keyword evidence="1" id="KW-1015">Disulfide bond</keyword>
<reference evidence="4 5" key="1">
    <citation type="submission" date="2019-05" db="EMBL/GenBank/DDBJ databases">
        <title>A Chromosome-scale Meerkat (S. suricatta) Genome Assembly.</title>
        <authorList>
            <person name="Dudchenko O."/>
            <person name="Lieberman Aiden E."/>
            <person name="Tung J."/>
            <person name="Barreiro L.B."/>
            <person name="Clutton-Brock T.H."/>
        </authorList>
    </citation>
    <scope>NUCLEOTIDE SEQUENCE [LARGE SCALE GENOMIC DNA]</scope>
</reference>
<protein>
    <recommendedName>
        <fullName evidence="3">Saposin B-type domain-containing protein</fullName>
    </recommendedName>
</protein>
<dbReference type="AlphaFoldDB" id="A0A673UG56"/>
<dbReference type="InterPro" id="IPR038847">
    <property type="entry name" value="Granulysin-like"/>
</dbReference>
<proteinExistence type="predicted"/>
<dbReference type="OMA" id="GICKRIM"/>